<evidence type="ECO:0000313" key="2">
    <source>
        <dbReference type="Proteomes" id="UP001519363"/>
    </source>
</evidence>
<reference evidence="1 2" key="1">
    <citation type="submission" date="2021-03" db="EMBL/GenBank/DDBJ databases">
        <title>Sequencing the genomes of 1000 actinobacteria strains.</title>
        <authorList>
            <person name="Klenk H.-P."/>
        </authorList>
    </citation>
    <scope>NUCLEOTIDE SEQUENCE [LARGE SCALE GENOMIC DNA]</scope>
    <source>
        <strain evidence="1 2">DSM 44580</strain>
    </source>
</reference>
<sequence length="233" mass="25500">MPKSALRLLVSPRTDLAVVQPVGVLDLSTHRELVDGLLKVAAEEPRCLVVHVGRLAISSRGSLLAFQQVRQRVSEWPGIPMAIVEPSAERTAELWSAPLRKVLPVRATLAEAMRACREPPFRHRQVRLPCQDISVLRARLFVTDTCVAWDVHEELGTTMLVTDELVRTALRAGGPELRLRVVLSPGRLRLAVRDRVAGSTATPDTALLDRLTRLHGSVPAAGGTVHWAVLPVS</sequence>
<dbReference type="Gene3D" id="3.30.565.10">
    <property type="entry name" value="Histidine kinase-like ATPase, C-terminal domain"/>
    <property type="match status" value="1"/>
</dbReference>
<name>A0ABS5A8R7_9PSEU</name>
<dbReference type="Gene3D" id="3.30.750.24">
    <property type="entry name" value="STAS domain"/>
    <property type="match status" value="1"/>
</dbReference>
<evidence type="ECO:0000313" key="1">
    <source>
        <dbReference type="EMBL" id="MBP2472976.1"/>
    </source>
</evidence>
<organism evidence="1 2">
    <name type="scientific">Crossiella equi</name>
    <dbReference type="NCBI Taxonomy" id="130796"/>
    <lineage>
        <taxon>Bacteria</taxon>
        <taxon>Bacillati</taxon>
        <taxon>Actinomycetota</taxon>
        <taxon>Actinomycetes</taxon>
        <taxon>Pseudonocardiales</taxon>
        <taxon>Pseudonocardiaceae</taxon>
        <taxon>Crossiella</taxon>
    </lineage>
</organism>
<proteinExistence type="predicted"/>
<comment type="caution">
    <text evidence="1">The sequence shown here is derived from an EMBL/GenBank/DDBJ whole genome shotgun (WGS) entry which is preliminary data.</text>
</comment>
<gene>
    <name evidence="1" type="ORF">JOF53_001848</name>
</gene>
<protein>
    <recommendedName>
        <fullName evidence="3">STAS domain-containing protein</fullName>
    </recommendedName>
</protein>
<dbReference type="RefSeq" id="WP_086788685.1">
    <property type="nucleotide sequence ID" value="NZ_JAGIOO010000001.1"/>
</dbReference>
<dbReference type="InterPro" id="IPR036890">
    <property type="entry name" value="HATPase_C_sf"/>
</dbReference>
<evidence type="ECO:0008006" key="3">
    <source>
        <dbReference type="Google" id="ProtNLM"/>
    </source>
</evidence>
<accession>A0ABS5A8R7</accession>
<dbReference type="InterPro" id="IPR036513">
    <property type="entry name" value="STAS_dom_sf"/>
</dbReference>
<keyword evidence="2" id="KW-1185">Reference proteome</keyword>
<dbReference type="SUPFAM" id="SSF52091">
    <property type="entry name" value="SpoIIaa-like"/>
    <property type="match status" value="1"/>
</dbReference>
<dbReference type="EMBL" id="JAGIOO010000001">
    <property type="protein sequence ID" value="MBP2472976.1"/>
    <property type="molecule type" value="Genomic_DNA"/>
</dbReference>
<dbReference type="Proteomes" id="UP001519363">
    <property type="component" value="Unassembled WGS sequence"/>
</dbReference>